<feature type="compositionally biased region" description="Basic and acidic residues" evidence="1">
    <location>
        <begin position="22"/>
        <end position="38"/>
    </location>
</feature>
<organism evidence="2 3">
    <name type="scientific">Xylanibacter ruminicola</name>
    <name type="common">Prevotella ruminicola</name>
    <dbReference type="NCBI Taxonomy" id="839"/>
    <lineage>
        <taxon>Bacteria</taxon>
        <taxon>Pseudomonadati</taxon>
        <taxon>Bacteroidota</taxon>
        <taxon>Bacteroidia</taxon>
        <taxon>Bacteroidales</taxon>
        <taxon>Prevotellaceae</taxon>
        <taxon>Xylanibacter</taxon>
    </lineage>
</organism>
<dbReference type="AlphaFoldDB" id="A0A1M6T5U0"/>
<reference evidence="2 3" key="1">
    <citation type="submission" date="2016-11" db="EMBL/GenBank/DDBJ databases">
        <authorList>
            <person name="Jaros S."/>
            <person name="Januszkiewicz K."/>
            <person name="Wedrychowicz H."/>
        </authorList>
    </citation>
    <scope>NUCLEOTIDE SEQUENCE [LARGE SCALE GENOMIC DNA]</scope>
    <source>
        <strain evidence="2 3">KHT3</strain>
    </source>
</reference>
<feature type="compositionally biased region" description="Basic and acidic residues" evidence="1">
    <location>
        <begin position="1"/>
        <end position="12"/>
    </location>
</feature>
<dbReference type="Proteomes" id="UP000184130">
    <property type="component" value="Unassembled WGS sequence"/>
</dbReference>
<sequence length="38" mass="4288">MAEDKNKLKEAELNEEQLDEVAGGKKLEQTEEQKCPLA</sequence>
<evidence type="ECO:0000313" key="2">
    <source>
        <dbReference type="EMBL" id="SHK52108.1"/>
    </source>
</evidence>
<evidence type="ECO:0000313" key="3">
    <source>
        <dbReference type="Proteomes" id="UP000184130"/>
    </source>
</evidence>
<dbReference type="EMBL" id="FRBD01000005">
    <property type="protein sequence ID" value="SHK52108.1"/>
    <property type="molecule type" value="Genomic_DNA"/>
</dbReference>
<protein>
    <submittedName>
        <fullName evidence="2">Uncharacterized protein</fullName>
    </submittedName>
</protein>
<feature type="region of interest" description="Disordered" evidence="1">
    <location>
        <begin position="1"/>
        <end position="38"/>
    </location>
</feature>
<name>A0A1M6T5U0_XYLRU</name>
<accession>A0A1M6T5U0</accession>
<evidence type="ECO:0000256" key="1">
    <source>
        <dbReference type="SAM" id="MobiDB-lite"/>
    </source>
</evidence>
<proteinExistence type="predicted"/>
<gene>
    <name evidence="2" type="ORF">SAMN05216463_10514</name>
</gene>